<feature type="compositionally biased region" description="Low complexity" evidence="1">
    <location>
        <begin position="69"/>
        <end position="78"/>
    </location>
</feature>
<dbReference type="EMBL" id="BJFL01000007">
    <property type="protein sequence ID" value="GDY30342.1"/>
    <property type="molecule type" value="Genomic_DNA"/>
</dbReference>
<keyword evidence="3" id="KW-1185">Reference proteome</keyword>
<proteinExistence type="predicted"/>
<dbReference type="AlphaFoldDB" id="A0A4D4J5G1"/>
<evidence type="ECO:0000313" key="2">
    <source>
        <dbReference type="EMBL" id="GDY30342.1"/>
    </source>
</evidence>
<gene>
    <name evidence="2" type="ORF">GTS_19750</name>
</gene>
<dbReference type="OrthoDB" id="5194954at2"/>
<reference evidence="3" key="1">
    <citation type="submission" date="2019-04" db="EMBL/GenBank/DDBJ databases">
        <title>Draft genome sequence of Pseudonocardiaceae bacterium SL3-2-4.</title>
        <authorList>
            <person name="Ningsih F."/>
            <person name="Yokota A."/>
            <person name="Sakai Y."/>
            <person name="Nanatani K."/>
            <person name="Yabe S."/>
            <person name="Oetari A."/>
            <person name="Sjamsuridzal W."/>
        </authorList>
    </citation>
    <scope>NUCLEOTIDE SEQUENCE [LARGE SCALE GENOMIC DNA]</scope>
    <source>
        <strain evidence="3">SL3-2-4</strain>
    </source>
</reference>
<evidence type="ECO:0000313" key="3">
    <source>
        <dbReference type="Proteomes" id="UP000298860"/>
    </source>
</evidence>
<comment type="caution">
    <text evidence="2">The sequence shown here is derived from an EMBL/GenBank/DDBJ whole genome shotgun (WGS) entry which is preliminary data.</text>
</comment>
<evidence type="ECO:0000256" key="1">
    <source>
        <dbReference type="SAM" id="MobiDB-lite"/>
    </source>
</evidence>
<sequence length="94" mass="10143">MSTSEIAGLHQAIGELRRCVGELRTRYGNVTAIQRLANDVERLGIDASELPDGTSPPAPRGPINEHDVVVVPDTPYDPELWRGADDEGIGGQRP</sequence>
<protein>
    <submittedName>
        <fullName evidence="2">Uncharacterized protein</fullName>
    </submittedName>
</protein>
<organism evidence="2 3">
    <name type="scientific">Gandjariella thermophila</name>
    <dbReference type="NCBI Taxonomy" id="1931992"/>
    <lineage>
        <taxon>Bacteria</taxon>
        <taxon>Bacillati</taxon>
        <taxon>Actinomycetota</taxon>
        <taxon>Actinomycetes</taxon>
        <taxon>Pseudonocardiales</taxon>
        <taxon>Pseudonocardiaceae</taxon>
        <taxon>Gandjariella</taxon>
    </lineage>
</organism>
<feature type="region of interest" description="Disordered" evidence="1">
    <location>
        <begin position="47"/>
        <end position="94"/>
    </location>
</feature>
<dbReference type="Proteomes" id="UP000298860">
    <property type="component" value="Unassembled WGS sequence"/>
</dbReference>
<name>A0A4D4J5G1_9PSEU</name>
<dbReference type="RefSeq" id="WP_137813472.1">
    <property type="nucleotide sequence ID" value="NZ_BJFL01000007.1"/>
</dbReference>
<accession>A0A4D4J5G1</accession>